<dbReference type="Proteomes" id="UP000628984">
    <property type="component" value="Unassembled WGS sequence"/>
</dbReference>
<evidence type="ECO:0000313" key="1">
    <source>
        <dbReference type="EMBL" id="GGW24104.1"/>
    </source>
</evidence>
<dbReference type="RefSeq" id="WP_189632630.1">
    <property type="nucleotide sequence ID" value="NZ_BMYQ01000001.1"/>
</dbReference>
<protein>
    <submittedName>
        <fullName evidence="1">Uncharacterized protein</fullName>
    </submittedName>
</protein>
<comment type="caution">
    <text evidence="1">The sequence shown here is derived from an EMBL/GenBank/DDBJ whole genome shotgun (WGS) entry which is preliminary data.</text>
</comment>
<reference evidence="1" key="1">
    <citation type="journal article" date="2014" name="Int. J. Syst. Evol. Microbiol.">
        <title>Complete genome sequence of Corynebacterium casei LMG S-19264T (=DSM 44701T), isolated from a smear-ripened cheese.</title>
        <authorList>
            <consortium name="US DOE Joint Genome Institute (JGI-PGF)"/>
            <person name="Walter F."/>
            <person name="Albersmeier A."/>
            <person name="Kalinowski J."/>
            <person name="Ruckert C."/>
        </authorList>
    </citation>
    <scope>NUCLEOTIDE SEQUENCE</scope>
    <source>
        <strain evidence="1">KCTC 23714</strain>
    </source>
</reference>
<accession>A0A918IP96</accession>
<evidence type="ECO:0000313" key="2">
    <source>
        <dbReference type="Proteomes" id="UP000628984"/>
    </source>
</evidence>
<dbReference type="EMBL" id="BMYQ01000001">
    <property type="protein sequence ID" value="GGW24104.1"/>
    <property type="molecule type" value="Genomic_DNA"/>
</dbReference>
<proteinExistence type="predicted"/>
<reference evidence="1" key="2">
    <citation type="submission" date="2020-09" db="EMBL/GenBank/DDBJ databases">
        <authorList>
            <person name="Sun Q."/>
            <person name="Kim S."/>
        </authorList>
    </citation>
    <scope>NUCLEOTIDE SEQUENCE</scope>
    <source>
        <strain evidence="1">KCTC 23714</strain>
    </source>
</reference>
<organism evidence="1 2">
    <name type="scientific">Gemmobacter lanyuensis</name>
    <dbReference type="NCBI Taxonomy" id="1054497"/>
    <lineage>
        <taxon>Bacteria</taxon>
        <taxon>Pseudomonadati</taxon>
        <taxon>Pseudomonadota</taxon>
        <taxon>Alphaproteobacteria</taxon>
        <taxon>Rhodobacterales</taxon>
        <taxon>Paracoccaceae</taxon>
        <taxon>Gemmobacter</taxon>
    </lineage>
</organism>
<name>A0A918IP96_9RHOB</name>
<keyword evidence="2" id="KW-1185">Reference proteome</keyword>
<dbReference type="AlphaFoldDB" id="A0A918IP96"/>
<sequence>MSSDLEDRVTELEFAISALDGAEPVAQLTGGRTISLSQIVTELDHTKSDVAGLGAAIRAIQRDVAAIKAKLGI</sequence>
<gene>
    <name evidence="1" type="ORF">GCM10011452_09420</name>
</gene>